<dbReference type="WBParaSite" id="PgB12X_g029_t01">
    <property type="protein sequence ID" value="PgB12X_g029_t01"/>
    <property type="gene ID" value="PgB12X_g029"/>
</dbReference>
<keyword evidence="3" id="KW-0812">Transmembrane</keyword>
<evidence type="ECO:0000256" key="5">
    <source>
        <dbReference type="ARBA" id="ARBA00022989"/>
    </source>
</evidence>
<protein>
    <recommendedName>
        <fullName evidence="8">MICOS complex subunit MIC13</fullName>
    </recommendedName>
</protein>
<comment type="subunit">
    <text evidence="8">Component of the mitochondrial contact site and cristae organizing system (MICOS) complex.</text>
</comment>
<dbReference type="Proteomes" id="UP000887569">
    <property type="component" value="Unplaced"/>
</dbReference>
<keyword evidence="7" id="KW-0472">Membrane</keyword>
<evidence type="ECO:0000256" key="2">
    <source>
        <dbReference type="ARBA" id="ARBA00006771"/>
    </source>
</evidence>
<evidence type="ECO:0000256" key="8">
    <source>
        <dbReference type="RuleBase" id="RU363009"/>
    </source>
</evidence>
<comment type="function">
    <text evidence="8">Component of the MICOS complex, a large protein complex of the mitochondrial inner membrane that plays crucial roles in the maintenance of crista junctions, inner membrane architecture, and formation of contact sites to the outer membrane.</text>
</comment>
<dbReference type="GO" id="GO:0061617">
    <property type="term" value="C:MICOS complex"/>
    <property type="evidence" value="ECO:0007669"/>
    <property type="project" value="UniProtKB-UniRule"/>
</dbReference>
<evidence type="ECO:0000256" key="4">
    <source>
        <dbReference type="ARBA" id="ARBA00022792"/>
    </source>
</evidence>
<name>A0A914ZPE3_PARUN</name>
<keyword evidence="5" id="KW-1133">Transmembrane helix</keyword>
<dbReference type="AlphaFoldDB" id="A0A914ZPE3"/>
<evidence type="ECO:0000313" key="11">
    <source>
        <dbReference type="WBParaSite" id="PgB12X_g029_t01"/>
    </source>
</evidence>
<comment type="similarity">
    <text evidence="2 8">Belongs to the MICOS complex subunit Mic13 family.</text>
</comment>
<evidence type="ECO:0000256" key="1">
    <source>
        <dbReference type="ARBA" id="ARBA00004434"/>
    </source>
</evidence>
<evidence type="ECO:0000256" key="3">
    <source>
        <dbReference type="ARBA" id="ARBA00022692"/>
    </source>
</evidence>
<dbReference type="PANTHER" id="PTHR31816:SF3">
    <property type="entry name" value="MICOS COMPLEX SUBUNIT MIC13"/>
    <property type="match status" value="1"/>
</dbReference>
<dbReference type="InterPro" id="IPR026769">
    <property type="entry name" value="Mic13"/>
</dbReference>
<evidence type="ECO:0000256" key="7">
    <source>
        <dbReference type="ARBA" id="ARBA00023136"/>
    </source>
</evidence>
<keyword evidence="9" id="KW-0732">Signal</keyword>
<proteinExistence type="inferred from homology"/>
<keyword evidence="4 8" id="KW-0999">Mitochondrion inner membrane</keyword>
<feature type="signal peptide" evidence="9">
    <location>
        <begin position="1"/>
        <end position="19"/>
    </location>
</feature>
<feature type="chain" id="PRO_5036873797" description="MICOS complex subunit MIC13" evidence="9">
    <location>
        <begin position="20"/>
        <end position="102"/>
    </location>
</feature>
<reference evidence="11" key="1">
    <citation type="submission" date="2022-11" db="UniProtKB">
        <authorList>
            <consortium name="WormBaseParasite"/>
        </authorList>
    </citation>
    <scope>IDENTIFICATION</scope>
</reference>
<accession>A0A914ZPE3</accession>
<dbReference type="PANTHER" id="PTHR31816">
    <property type="entry name" value="MICOS COMPLEX SUBUNIT MIC13"/>
    <property type="match status" value="1"/>
</dbReference>
<dbReference type="GO" id="GO:0044284">
    <property type="term" value="C:mitochondrial crista junction"/>
    <property type="evidence" value="ECO:0007669"/>
    <property type="project" value="TreeGrafter"/>
</dbReference>
<evidence type="ECO:0000256" key="9">
    <source>
        <dbReference type="SAM" id="SignalP"/>
    </source>
</evidence>
<dbReference type="GO" id="GO:0042407">
    <property type="term" value="P:cristae formation"/>
    <property type="evidence" value="ECO:0007669"/>
    <property type="project" value="TreeGrafter"/>
</dbReference>
<organism evidence="10 11">
    <name type="scientific">Parascaris univalens</name>
    <name type="common">Nematode worm</name>
    <dbReference type="NCBI Taxonomy" id="6257"/>
    <lineage>
        <taxon>Eukaryota</taxon>
        <taxon>Metazoa</taxon>
        <taxon>Ecdysozoa</taxon>
        <taxon>Nematoda</taxon>
        <taxon>Chromadorea</taxon>
        <taxon>Rhabditida</taxon>
        <taxon>Spirurina</taxon>
        <taxon>Ascaridomorpha</taxon>
        <taxon>Ascaridoidea</taxon>
        <taxon>Ascarididae</taxon>
        <taxon>Parascaris</taxon>
    </lineage>
</organism>
<comment type="subcellular location">
    <subcellularLocation>
        <location evidence="1 8">Mitochondrion inner membrane</location>
        <topology evidence="1 8">Single-pass membrane protein</topology>
    </subcellularLocation>
</comment>
<dbReference type="Pfam" id="PF15884">
    <property type="entry name" value="QIL1"/>
    <property type="match status" value="1"/>
</dbReference>
<evidence type="ECO:0000256" key="6">
    <source>
        <dbReference type="ARBA" id="ARBA00023128"/>
    </source>
</evidence>
<evidence type="ECO:0000313" key="10">
    <source>
        <dbReference type="Proteomes" id="UP000887569"/>
    </source>
</evidence>
<keyword evidence="6 8" id="KW-0496">Mitochondrion</keyword>
<keyword evidence="10" id="KW-1185">Reference proteome</keyword>
<sequence length="102" mass="11093">MGIFWPLLRVGVKVGVVAGAVKLSVDQDIWSLNTNKGAHLYANLQEHVVPGTIVFPEKLPSREEIRRSVGGAWNRGVDAFFTGLEKMPSFICCAIMGDNGAH</sequence>